<evidence type="ECO:0000256" key="2">
    <source>
        <dbReference type="ARBA" id="ARBA00022448"/>
    </source>
</evidence>
<accession>A0A853ENY9</accession>
<keyword evidence="5 6" id="KW-0472">Membrane</keyword>
<evidence type="ECO:0000313" key="8">
    <source>
        <dbReference type="Proteomes" id="UP000572528"/>
    </source>
</evidence>
<keyword evidence="3 6" id="KW-0812">Transmembrane</keyword>
<comment type="subcellular location">
    <subcellularLocation>
        <location evidence="1">Membrane</location>
        <topology evidence="1">Multi-pass membrane protein</topology>
    </subcellularLocation>
</comment>
<dbReference type="GO" id="GO:0016020">
    <property type="term" value="C:membrane"/>
    <property type="evidence" value="ECO:0007669"/>
    <property type="project" value="UniProtKB-SubCell"/>
</dbReference>
<feature type="transmembrane region" description="Helical" evidence="6">
    <location>
        <begin position="133"/>
        <end position="155"/>
    </location>
</feature>
<evidence type="ECO:0000256" key="5">
    <source>
        <dbReference type="ARBA" id="ARBA00023136"/>
    </source>
</evidence>
<dbReference type="EMBL" id="JACBXV010000195">
    <property type="protein sequence ID" value="NYS70042.1"/>
    <property type="molecule type" value="Genomic_DNA"/>
</dbReference>
<evidence type="ECO:0000256" key="3">
    <source>
        <dbReference type="ARBA" id="ARBA00022692"/>
    </source>
</evidence>
<evidence type="ECO:0000256" key="1">
    <source>
        <dbReference type="ARBA" id="ARBA00004141"/>
    </source>
</evidence>
<comment type="caution">
    <text evidence="7">The sequence shown here is derived from an EMBL/GenBank/DDBJ whole genome shotgun (WGS) entry which is preliminary data.</text>
</comment>
<evidence type="ECO:0000313" key="7">
    <source>
        <dbReference type="EMBL" id="NYS70042.1"/>
    </source>
</evidence>
<proteinExistence type="predicted"/>
<keyword evidence="4 6" id="KW-1133">Transmembrane helix</keyword>
<feature type="transmembrane region" description="Helical" evidence="6">
    <location>
        <begin position="264"/>
        <end position="283"/>
    </location>
</feature>
<evidence type="ECO:0000256" key="6">
    <source>
        <dbReference type="SAM" id="Phobius"/>
    </source>
</evidence>
<name>A0A853ENY9_9ACTO</name>
<protein>
    <submittedName>
        <fullName evidence="7">Inorganic phosphate transporter</fullName>
    </submittedName>
</protein>
<dbReference type="Pfam" id="PF01384">
    <property type="entry name" value="PHO4"/>
    <property type="match status" value="1"/>
</dbReference>
<dbReference type="PANTHER" id="PTHR11101:SF80">
    <property type="entry name" value="PHOSPHATE TRANSPORTER"/>
    <property type="match status" value="1"/>
</dbReference>
<sequence length="343" mass="34341">MEALGPATAVAIALALVFAFTNGFHDAANAVAASVSTRAITTHRALAMAAGLNTLGALLGTQVALTVGSGILESDDVVGPVGLVVVGGALVGAICWNLITWWLALPSSSSHALIGALAGAGLAGGVEVHWGRLLDVVVAPMVAVPLLGFAAAWALTAGLRRLLAARPYHPTMRRFRLLETVAGALTALGHGLQDAQKTMGVMLIALAAGGLVDLAGAGQEVSAVPLWVRLSAAVALGAGTWAGGARIIRTLGARIARLDAAQGFVAQAVTAAVLCVSAVGLAAPVSTTHTVSASIAGAGGARRMRHVHWVVLGRIAFAWVATLPAAGLVGAVVSRLLAWLLGL</sequence>
<reference evidence="7 8" key="1">
    <citation type="submission" date="2020-07" db="EMBL/GenBank/DDBJ databases">
        <title>MOT database genomes.</title>
        <authorList>
            <person name="Joseph S."/>
            <person name="Aduse-Opoku J."/>
            <person name="Hashim A."/>
            <person name="Wade W."/>
            <person name="Curtis M."/>
        </authorList>
    </citation>
    <scope>NUCLEOTIDE SEQUENCE [LARGE SCALE GENOMIC DNA]</scope>
    <source>
        <strain evidence="7 8">WMus004</strain>
    </source>
</reference>
<dbReference type="PANTHER" id="PTHR11101">
    <property type="entry name" value="PHOSPHATE TRANSPORTER"/>
    <property type="match status" value="1"/>
</dbReference>
<keyword evidence="2" id="KW-0813">Transport</keyword>
<dbReference type="GO" id="GO:0035435">
    <property type="term" value="P:phosphate ion transmembrane transport"/>
    <property type="evidence" value="ECO:0007669"/>
    <property type="project" value="TreeGrafter"/>
</dbReference>
<dbReference type="InterPro" id="IPR001204">
    <property type="entry name" value="Phos_transporter"/>
</dbReference>
<feature type="transmembrane region" description="Helical" evidence="6">
    <location>
        <begin position="109"/>
        <end position="126"/>
    </location>
</feature>
<dbReference type="RefSeq" id="WP_179901290.1">
    <property type="nucleotide sequence ID" value="NZ_JACBXV010000195.1"/>
</dbReference>
<dbReference type="Proteomes" id="UP000572528">
    <property type="component" value="Unassembled WGS sequence"/>
</dbReference>
<gene>
    <name evidence="7" type="ORF">HZZ05_11095</name>
</gene>
<feature type="transmembrane region" description="Helical" evidence="6">
    <location>
        <begin position="316"/>
        <end position="341"/>
    </location>
</feature>
<dbReference type="AlphaFoldDB" id="A0A853ENY9"/>
<feature type="transmembrane region" description="Helical" evidence="6">
    <location>
        <begin position="43"/>
        <end position="65"/>
    </location>
</feature>
<organism evidence="7 8">
    <name type="scientific">Actinomyces bowdenii</name>
    <dbReference type="NCBI Taxonomy" id="131109"/>
    <lineage>
        <taxon>Bacteria</taxon>
        <taxon>Bacillati</taxon>
        <taxon>Actinomycetota</taxon>
        <taxon>Actinomycetes</taxon>
        <taxon>Actinomycetales</taxon>
        <taxon>Actinomycetaceae</taxon>
        <taxon>Actinomyces</taxon>
    </lineage>
</organism>
<evidence type="ECO:0000256" key="4">
    <source>
        <dbReference type="ARBA" id="ARBA00022989"/>
    </source>
</evidence>
<dbReference type="GO" id="GO:0005315">
    <property type="term" value="F:phosphate transmembrane transporter activity"/>
    <property type="evidence" value="ECO:0007669"/>
    <property type="project" value="InterPro"/>
</dbReference>
<feature type="transmembrane region" description="Helical" evidence="6">
    <location>
        <begin position="77"/>
        <end position="103"/>
    </location>
</feature>
<feature type="transmembrane region" description="Helical" evidence="6">
    <location>
        <begin position="224"/>
        <end position="243"/>
    </location>
</feature>